<dbReference type="EMBL" id="CP159279">
    <property type="protein sequence ID" value="XCH11013.1"/>
    <property type="molecule type" value="Genomic_DNA"/>
</dbReference>
<dbReference type="RefSeq" id="WP_353711470.1">
    <property type="nucleotide sequence ID" value="NZ_CP159279.1"/>
</dbReference>
<accession>A0AAU8EQG5</accession>
<dbReference type="InterPro" id="IPR054344">
    <property type="entry name" value="TY-Chap_N"/>
</dbReference>
<proteinExistence type="predicted"/>
<evidence type="ECO:0000259" key="1">
    <source>
        <dbReference type="Pfam" id="PF22552"/>
    </source>
</evidence>
<dbReference type="Pfam" id="PF22552">
    <property type="entry name" value="TY-Chap3"/>
    <property type="match status" value="1"/>
</dbReference>
<name>A0AAU8EQG5_9MICC</name>
<reference evidence="2" key="1">
    <citation type="submission" date="2024-06" db="EMBL/GenBank/DDBJ databases">
        <title>Biodegradation of dimethachlon by Arthrobacter sp. K5: mechanistic insights and ecological implications.</title>
        <authorList>
            <person name="Hu S."/>
            <person name="Lu P."/>
        </authorList>
    </citation>
    <scope>NUCLEOTIDE SEQUENCE</scope>
    <source>
        <strain evidence="2">K5</strain>
    </source>
</reference>
<dbReference type="AlphaFoldDB" id="A0AAU8EQG5"/>
<evidence type="ECO:0000313" key="2">
    <source>
        <dbReference type="EMBL" id="XCH11013.1"/>
    </source>
</evidence>
<protein>
    <recommendedName>
        <fullName evidence="1">TY-Chap N-terminal domain-containing protein</fullName>
    </recommendedName>
</protein>
<gene>
    <name evidence="2" type="ORF">ABRP34_19760</name>
</gene>
<sequence length="521" mass="57649">MEAKNSGPVMSGIIPPPGWFVDPGALRKAYRSGDPFRTLAAAFGGSVNDISYTITDQSDSGDHLERSRSIRRRSLATTGVLAGHEDMVERLFEADISREDIPKVLSALGIDVDVDIAVELLHIPGVPGGQLEEPLPPRRVGDKLSLLYITGKYHGIEPDYELALGKISVTAVTKLRELLHPNIPYRRLAEILAVIETTALAIRARTITTLAYADYDETVQTLSRHRVTTTNDPADPWPVPASTLRRRFAYGFWEEALRTVGLHLATGEDRFSELDYFEALDRFTEECIEFGYAMDIEIYDRWVIAETAIRHECPSAVELIRRYGSWAAALESVLPPECQEETRPDDGEPEYVDYDSGWGTLEELEEWEENLDNDWRAAGKLIGQLIEAMPADSFLHIRYAAPEGRQPAPYARATTGTDGVYCEIVSDAGLTPHQWRLSTHRLSDDGWSAPNENNANWHKAGVPRTEAAAQILNEIRFGRVPVEASELTWSVGQVPDGSGPTSGVTLDAALRGVVQSVRNAS</sequence>
<organism evidence="2">
    <name type="scientific">Arthrobacter sp. K5</name>
    <dbReference type="NCBI Taxonomy" id="2839623"/>
    <lineage>
        <taxon>Bacteria</taxon>
        <taxon>Bacillati</taxon>
        <taxon>Actinomycetota</taxon>
        <taxon>Actinomycetes</taxon>
        <taxon>Micrococcales</taxon>
        <taxon>Micrococcaceae</taxon>
        <taxon>Arthrobacter</taxon>
    </lineage>
</organism>
<feature type="domain" description="TY-Chap N-terminal" evidence="1">
    <location>
        <begin position="374"/>
        <end position="468"/>
    </location>
</feature>